<dbReference type="PANTHER" id="PTHR32305">
    <property type="match status" value="1"/>
</dbReference>
<dbReference type="InterPro" id="IPR006530">
    <property type="entry name" value="YD"/>
</dbReference>
<sequence>MARLIREERASFLDHDGVAVTPAIDYAYDGLGNLTRTRQAGAGDAGGRVTRNLYDAGGRLEKAIDAAGGTFDYAYDAAGNQLARTWTRLASDGTARHEGLLSSYDRLGRLTAQATAGRTTPSAQWDKGVVQATRYNAYGEIAAQATHDAADAPAWQQQLHYDHAGRLIATNAGDGVWRYFLHDAAGRQTLTLTFQGVGASPLTLENYAATITAAGGTSAADAVTTVTVHDKRGQAIQTRAPDRELSATTSATLTTTRQYNAFGEVIWERDARANADDPDASDAWRRTEYAYNAMGRLTSITRPQVKVTAEDGLASDHRPVEQLRYDAAGRLVATIDANGNTTTRTLLAGTGHSPGSEALVTKEFHADGGVFQTLHDIHGDARILRNELHTGANAIESDELRQYDANGRLTQTTRRGGLLTEYYAYDILGQRTRHWNDFYNTNVLNPSVLDRTDYDREGRIISQITAAGSTDAITTLYSYEWQGGIATTGMGSFGGWVKETVNSSNKTATETTDLFGHVTARTDYGDHDYTYAYDAGGRMIAQETSAGADVAYGWYNSGQLAQVVTGTDNGYSGSTATASYEYDEGGNRTREKHAVTGHYYDYYNGTATSYTISHQDAEAEWDALGRMTSYADTGVSGSAPVTVAYEYDLVGNIRHVLADYRKIDYQGNVTSTVETQDYWYRYDAMNRVVTNMGELSGARGATGTVIQRGDKGEEITYDAAGRRKTVNKMTNSLLWQGWMGTPVYPNQGPMVYSDTPYVYSGYHWSQVERYYYGEKTDTYNYTIDGHISGTTTISQSAIVNPYMIYAGPMGSSWVSYSYSRDELGRVLSYVEYKPEGGVAYGTSSTYNKRDELATQTVSIIGEWSSQTSTTTYDYRAETSSGVYTGVYMGGVVTHSRTTNSVNGNAQPTSDTENVYQWWDGARLQQVVYDPNIAQSGANNTSSYYYDDAGHLASVYIQDGQPRTVSFVTNAEGLVLRRQERGQYSTPVDLHYYFDGVRIGDVGNDWGIRADFDQNADDPGGREHDAAPGRYTVQAGDTLASVAASLWGDANLWWRLAEANGLSGAETLAPGQSLTVPQGVTRTGNHASTFRPYDPGKAQGDLAPIKAKPQAAAGKDDGCGGIGAILLIAVAVAVTVWIAPQITPVLTKALGSATAGAIAGGAAAGAAGSIASQGLGLATGLQQGGFNWKGVALAAIGGAVGGGLQGVDAFGTASGLAKFGSDVVRGALGNAVSQGIAVATRLQSKFDFAAVAAAGIGAGVGGGVARGLGSEKGLLGIKASAGKFGNNAASTMADAITNAATRSLVEGTSFGDNVLAALPSAIGNTLGRTLGNAISDAFAGNSRTGKAAGANGESGFVNSRAIDAAAGRAFSQFDRGLYGDDLSLNLLGLDPYALQAIDNARINYFLEAAGGNVWEARNAIMGSYGPSYEDVTTSGASPATGTMTGTVENGEWVGRTERFSVSDGSRHWNEGMTSFGRFEKTGEGQVRWIEDVDTMARVNADLTKVDMFFGGIMAVGAAPFTAPLLAEGGIAAALGGLALAAHGNHILGASAPFTGATKLPLDYLAGDGASAVLDIAALGGNLAHGSIRGIQSWRAARASKASGLGDLTVAEVAIIQDVVNQAGRPLEIVGSAARGSRMIGSDIDYVVPPGSLKYYEGLENRLPGLDLNHGIIPGHGNPNLGPVIRFEPKGKL</sequence>
<evidence type="ECO:0000313" key="3">
    <source>
        <dbReference type="Proteomes" id="UP000266693"/>
    </source>
</evidence>
<gene>
    <name evidence="2" type="ORF">D1610_14295</name>
</gene>
<protein>
    <submittedName>
        <fullName evidence="2">LysM peptidoglycan-binding domain-containing protein</fullName>
    </submittedName>
</protein>
<evidence type="ECO:0000313" key="2">
    <source>
        <dbReference type="EMBL" id="RHW16875.1"/>
    </source>
</evidence>
<dbReference type="PROSITE" id="PS51782">
    <property type="entry name" value="LYSM"/>
    <property type="match status" value="1"/>
</dbReference>
<dbReference type="CDD" id="cd00118">
    <property type="entry name" value="LysM"/>
    <property type="match status" value="1"/>
</dbReference>
<dbReference type="EMBL" id="QWLV01000007">
    <property type="protein sequence ID" value="RHW16875.1"/>
    <property type="molecule type" value="Genomic_DNA"/>
</dbReference>
<dbReference type="InterPro" id="IPR050708">
    <property type="entry name" value="T6SS_VgrG/RHS"/>
</dbReference>
<dbReference type="Pfam" id="PF01476">
    <property type="entry name" value="LysM"/>
    <property type="match status" value="1"/>
</dbReference>
<dbReference type="SMART" id="SM00257">
    <property type="entry name" value="LysM"/>
    <property type="match status" value="1"/>
</dbReference>
<reference evidence="2 3" key="1">
    <citation type="submission" date="2018-08" db="EMBL/GenBank/DDBJ databases">
        <title>The multiple taxonomic identification of Sphingomonas gilva.</title>
        <authorList>
            <person name="Zhu D."/>
            <person name="Zheng S."/>
        </authorList>
    </citation>
    <scope>NUCLEOTIDE SEQUENCE [LARGE SCALE GENOMIC DNA]</scope>
    <source>
        <strain evidence="2 3">ZDH117</strain>
    </source>
</reference>
<dbReference type="Gene3D" id="3.10.350.10">
    <property type="entry name" value="LysM domain"/>
    <property type="match status" value="1"/>
</dbReference>
<dbReference type="OrthoDB" id="7322641at2"/>
<evidence type="ECO:0000259" key="1">
    <source>
        <dbReference type="PROSITE" id="PS51782"/>
    </source>
</evidence>
<dbReference type="Gene3D" id="2.180.10.10">
    <property type="entry name" value="RHS repeat-associated core"/>
    <property type="match status" value="2"/>
</dbReference>
<accession>A0A396S0K0</accession>
<keyword evidence="3" id="KW-1185">Reference proteome</keyword>
<feature type="domain" description="LysM" evidence="1">
    <location>
        <begin position="1028"/>
        <end position="1075"/>
    </location>
</feature>
<dbReference type="RefSeq" id="WP_118864849.1">
    <property type="nucleotide sequence ID" value="NZ_QWLV01000007.1"/>
</dbReference>
<dbReference type="InterPro" id="IPR036779">
    <property type="entry name" value="LysM_dom_sf"/>
</dbReference>
<organism evidence="2 3">
    <name type="scientific">Sphingomonas gilva</name>
    <dbReference type="NCBI Taxonomy" id="2305907"/>
    <lineage>
        <taxon>Bacteria</taxon>
        <taxon>Pseudomonadati</taxon>
        <taxon>Pseudomonadota</taxon>
        <taxon>Alphaproteobacteria</taxon>
        <taxon>Sphingomonadales</taxon>
        <taxon>Sphingomonadaceae</taxon>
        <taxon>Sphingomonas</taxon>
    </lineage>
</organism>
<proteinExistence type="predicted"/>
<name>A0A396S0K0_9SPHN</name>
<comment type="caution">
    <text evidence="2">The sequence shown here is derived from an EMBL/GenBank/DDBJ whole genome shotgun (WGS) entry which is preliminary data.</text>
</comment>
<dbReference type="Proteomes" id="UP000266693">
    <property type="component" value="Unassembled WGS sequence"/>
</dbReference>
<dbReference type="InterPro" id="IPR018392">
    <property type="entry name" value="LysM"/>
</dbReference>
<dbReference type="PANTHER" id="PTHR32305:SF15">
    <property type="entry name" value="PROTEIN RHSA-RELATED"/>
    <property type="match status" value="1"/>
</dbReference>
<dbReference type="InterPro" id="IPR049874">
    <property type="entry name" value="ROK_cs"/>
</dbReference>
<dbReference type="NCBIfam" id="TIGR01643">
    <property type="entry name" value="YD_repeat_2x"/>
    <property type="match status" value="2"/>
</dbReference>
<dbReference type="PROSITE" id="PS01125">
    <property type="entry name" value="ROK"/>
    <property type="match status" value="1"/>
</dbReference>